<organism evidence="7 8">
    <name type="scientific">Eschrichtius robustus</name>
    <name type="common">California gray whale</name>
    <name type="synonym">Eschrichtius gibbosus</name>
    <dbReference type="NCBI Taxonomy" id="9764"/>
    <lineage>
        <taxon>Eukaryota</taxon>
        <taxon>Metazoa</taxon>
        <taxon>Chordata</taxon>
        <taxon>Craniata</taxon>
        <taxon>Vertebrata</taxon>
        <taxon>Euteleostomi</taxon>
        <taxon>Mammalia</taxon>
        <taxon>Eutheria</taxon>
        <taxon>Laurasiatheria</taxon>
        <taxon>Artiodactyla</taxon>
        <taxon>Whippomorpha</taxon>
        <taxon>Cetacea</taxon>
        <taxon>Mysticeti</taxon>
        <taxon>Eschrichtiidae</taxon>
        <taxon>Eschrichtius</taxon>
    </lineage>
</organism>
<dbReference type="PANTHER" id="PTHR18902:SF26">
    <property type="entry name" value="GOLGIN SUBFAMILY A MEMBER 3"/>
    <property type="match status" value="1"/>
</dbReference>
<feature type="compositionally biased region" description="Pro residues" evidence="6">
    <location>
        <begin position="67"/>
        <end position="78"/>
    </location>
</feature>
<reference evidence="7 8" key="1">
    <citation type="submission" date="2022-11" db="EMBL/GenBank/DDBJ databases">
        <title>Whole genome sequence of Eschrichtius robustus ER-17-0199.</title>
        <authorList>
            <person name="Bruniche-Olsen A."/>
            <person name="Black A.N."/>
            <person name="Fields C.J."/>
            <person name="Walden K."/>
            <person name="Dewoody J.A."/>
        </authorList>
    </citation>
    <scope>NUCLEOTIDE SEQUENCE [LARGE SCALE GENOMIC DNA]</scope>
    <source>
        <strain evidence="7">ER-17-0199</strain>
        <tissue evidence="7">Blubber</tissue>
    </source>
</reference>
<dbReference type="Gene3D" id="1.20.1170.10">
    <property type="match status" value="1"/>
</dbReference>
<evidence type="ECO:0000256" key="4">
    <source>
        <dbReference type="ARBA" id="ARBA00023054"/>
    </source>
</evidence>
<feature type="coiled-coil region" evidence="5">
    <location>
        <begin position="495"/>
        <end position="557"/>
    </location>
</feature>
<feature type="region of interest" description="Disordered" evidence="6">
    <location>
        <begin position="1475"/>
        <end position="1497"/>
    </location>
</feature>
<evidence type="ECO:0000256" key="5">
    <source>
        <dbReference type="SAM" id="Coils"/>
    </source>
</evidence>
<evidence type="ECO:0000256" key="3">
    <source>
        <dbReference type="ARBA" id="ARBA00022553"/>
    </source>
</evidence>
<feature type="coiled-coil region" evidence="5">
    <location>
        <begin position="1246"/>
        <end position="1442"/>
    </location>
</feature>
<feature type="compositionally biased region" description="Polar residues" evidence="6">
    <location>
        <begin position="263"/>
        <end position="275"/>
    </location>
</feature>
<dbReference type="EMBL" id="JAIQCJ010002158">
    <property type="protein sequence ID" value="KAJ8780511.1"/>
    <property type="molecule type" value="Genomic_DNA"/>
</dbReference>
<accession>A0AB34GLP5</accession>
<feature type="region of interest" description="Disordered" evidence="6">
    <location>
        <begin position="238"/>
        <end position="275"/>
    </location>
</feature>
<feature type="coiled-coil region" evidence="5">
    <location>
        <begin position="1141"/>
        <end position="1193"/>
    </location>
</feature>
<evidence type="ECO:0000256" key="6">
    <source>
        <dbReference type="SAM" id="MobiDB-lite"/>
    </source>
</evidence>
<keyword evidence="8" id="KW-1185">Reference proteome</keyword>
<comment type="subcellular location">
    <subcellularLocation>
        <location evidence="1">Cytoplasm</location>
    </subcellularLocation>
</comment>
<feature type="region of interest" description="Disordered" evidence="6">
    <location>
        <begin position="362"/>
        <end position="388"/>
    </location>
</feature>
<feature type="coiled-coil region" evidence="5">
    <location>
        <begin position="650"/>
        <end position="691"/>
    </location>
</feature>
<evidence type="ECO:0000256" key="1">
    <source>
        <dbReference type="ARBA" id="ARBA00004496"/>
    </source>
</evidence>
<comment type="caution">
    <text evidence="7">The sequence shown here is derived from an EMBL/GenBank/DDBJ whole genome shotgun (WGS) entry which is preliminary data.</text>
</comment>
<feature type="region of interest" description="Disordered" evidence="6">
    <location>
        <begin position="1095"/>
        <end position="1117"/>
    </location>
</feature>
<keyword evidence="3" id="KW-0597">Phosphoprotein</keyword>
<feature type="region of interest" description="Disordered" evidence="6">
    <location>
        <begin position="1"/>
        <end position="107"/>
    </location>
</feature>
<feature type="region of interest" description="Disordered" evidence="6">
    <location>
        <begin position="293"/>
        <end position="325"/>
    </location>
</feature>
<feature type="coiled-coil region" evidence="5">
    <location>
        <begin position="1522"/>
        <end position="1549"/>
    </location>
</feature>
<name>A0AB34GLP5_ESCRO</name>
<evidence type="ECO:0000256" key="2">
    <source>
        <dbReference type="ARBA" id="ARBA00022490"/>
    </source>
</evidence>
<sequence length="1604" mass="177739">MDGAAAVQEGLLEDRPGSGISARPEAPPKPTGSLTSLDQWDEAQCAGVEVNRASDEGGSQGAACPNGPAPQFPGPPLSVGPEASPGVADFHDNLRKSQGTSAEGSVRKEALQSLRLSLPMQETQLCSTEASLPLEKEEQVRLQARKRLEEQLQQYRVKRQQERSSQPVTKTRLFSTLDPELMLNPETLPRASAVAMTKEYSFLRTSVPRGPKVGSLGLLAHPKEKKSFKSSKIRSLADYRTEDSDARNSGGNVPAPDSARASLEQNRGSGTSVVSELSLCPEADDRLEDASLTGDNVSEADGTESDSSCYSSVSARGTAGLPVNTGGARQAPYGASSQEIATGALGQLPSISDVLQAAAAERQEQRQKVNGETRRRADSICSSVSMESSVAETHDEMLQVLKEKMRLEGQLEALSLEASQALKEKAELQAQLAALHTRLRAQLEHSHSSQQRQDSLSSEVDTLKQSCWDLEQAMGALQNMLEAKNASLASSNSDLRLAEGQYQRLVAKVEDMQRSILSKDNTVHDLRQQMAALQSQLQQVQLERTTLTSKLKASQAEIASLQSVRQWYQQQLALAQEARVRLQGEMAHIQIGQMSQAGLLEHLKLENVSLSHQLTETQQRSIKEKERIAAQLQGIEADMLDQEAAFVQIQEAKTMVEEDLQRRLEEFEDEKEQLQKMVASAAALEQQLEQASPSGARVAALGPRPAARGSLVLVKLTLHQRDQQLEALQQEHLDLLKQFTSTQETLQSREQALGDLQVHRDELQARLDELQGEAAARDDAIRFLQNEKIVLEVAVQAAQSGREQFDRDAKCLEEGAQDTSETLEQLTQELAIKSSQVEHLQQEAASLKKQAQKIKEQFLQQKSGAFSGGVGIRIMRIVPCWHIRTRPAGCSFRLVGQVMVEAYRRDATSKDQLIGELKAAKRRLDSEVKGQRQEAVRLQGEKRAVEVQHLRLQREASQARQQVVDLEGHLQATQRERDEMETHLQSLQFDKEQVAALTEANEVLKKQIEELQQEATRYAARGVCWREAGRGVAVTEQKRKLKQLGSDLSSAQKEVKTKHRAYENAVGILSRRLQEALAAKEAAEAELSQLRARAAGGSGNDHTLHVGNPPTRPPRAVSAEPGYMAGPVTKPTFRPGPQERVQALEAELQAVGHSKRMLERELQEVIALTGQQLEEQRERVLELEDELQESRGFRRKIKCLEESNKKLALDLEHERGKLVGLGQSSAALREHNGILETALAKREADLVQLNLQVQAVLQRKEEEDRQMKQLVQALQAALQKEKVTVHSLEEQVAAAQAEAGHNRRHFKAATLELSEVKKELQAKEQEVQRLQAEADGLQIQEGKHSQEIAQFQAELAEARTQLQLLQKQLEEQLSKEPAGNQEMENLKWEVDQKEREIQSLQQQLDLTERQSKQELDGVQQSSQNLKSELEVVREDLSLTQKDKFLLQVKVSELKSHMKTLLQHNQRLKLDLRRGAATTRKEPKGEASSSSPVTPVKIPDCPVPASLLEELLRPPPAVSKEPLKNLNSCLQQLKQEMDSLQRQMEAHAVTVHESLSSWTQGDPASPARPGDRANPGGDAEQRGQSRAARERFGVVPAEHPHPECL</sequence>
<dbReference type="PANTHER" id="PTHR18902">
    <property type="entry name" value="NUCLEAR MITOTIC APPARATUS PROTEIN 1-RELATED"/>
    <property type="match status" value="1"/>
</dbReference>
<evidence type="ECO:0000313" key="8">
    <source>
        <dbReference type="Proteomes" id="UP001159641"/>
    </source>
</evidence>
<feature type="compositionally biased region" description="Basic and acidic residues" evidence="6">
    <location>
        <begin position="362"/>
        <end position="378"/>
    </location>
</feature>
<feature type="region of interest" description="Disordered" evidence="6">
    <location>
        <begin position="1550"/>
        <end position="1604"/>
    </location>
</feature>
<feature type="compositionally biased region" description="Basic and acidic residues" evidence="6">
    <location>
        <begin position="1578"/>
        <end position="1604"/>
    </location>
</feature>
<proteinExistence type="predicted"/>
<gene>
    <name evidence="7" type="ORF">J1605_011512</name>
</gene>
<dbReference type="InterPro" id="IPR051841">
    <property type="entry name" value="MT-Golgi_org_protein"/>
</dbReference>
<feature type="compositionally biased region" description="Basic and acidic residues" evidence="6">
    <location>
        <begin position="1475"/>
        <end position="1484"/>
    </location>
</feature>
<dbReference type="Proteomes" id="UP001159641">
    <property type="component" value="Unassembled WGS sequence"/>
</dbReference>
<feature type="compositionally biased region" description="Polar residues" evidence="6">
    <location>
        <begin position="1552"/>
        <end position="1561"/>
    </location>
</feature>
<feature type="coiled-coil region" evidence="5">
    <location>
        <begin position="914"/>
        <end position="1093"/>
    </location>
</feature>
<dbReference type="GO" id="GO:0005737">
    <property type="term" value="C:cytoplasm"/>
    <property type="evidence" value="ECO:0007669"/>
    <property type="project" value="UniProtKB-SubCell"/>
</dbReference>
<protein>
    <recommendedName>
        <fullName evidence="9">Golgin subfamily A member 3</fullName>
    </recommendedName>
</protein>
<evidence type="ECO:0000313" key="7">
    <source>
        <dbReference type="EMBL" id="KAJ8780511.1"/>
    </source>
</evidence>
<evidence type="ECO:0008006" key="9">
    <source>
        <dbReference type="Google" id="ProtNLM"/>
    </source>
</evidence>
<feature type="coiled-coil region" evidence="5">
    <location>
        <begin position="718"/>
        <end position="857"/>
    </location>
</feature>
<feature type="compositionally biased region" description="Low complexity" evidence="6">
    <location>
        <begin position="379"/>
        <end position="388"/>
    </location>
</feature>
<feature type="coiled-coil region" evidence="5">
    <location>
        <begin position="134"/>
        <end position="165"/>
    </location>
</feature>
<feature type="compositionally biased region" description="Polar residues" evidence="6">
    <location>
        <begin position="305"/>
        <end position="315"/>
    </location>
</feature>
<keyword evidence="4 5" id="KW-0175">Coiled coil</keyword>
<keyword evidence="2" id="KW-0963">Cytoplasm</keyword>